<sequence length="250" mass="28670">MSQLTLVEQVKCLIDMHAKGKLGGEKMPEDVIVPIVPKEERLNILTLGMALNYQRNSYTLWEAISKLYKDHSARWVFYPEQVLNCEMDELQSILVHYRVALQPNRHPEIWKRVAAGIFHSSSKGDVEGLLESTNYDILELKSVVQKQRKSEFPYLSGPKIFNYWVYVLESYHEIAWKSRELITIAPDTHILKASIKLGVCEEAVLKGSGVDRESVSQSWKVALEKSGIAPIDIHTPLWLWSRADFPSITY</sequence>
<evidence type="ECO:0000313" key="2">
    <source>
        <dbReference type="Proteomes" id="UP001203665"/>
    </source>
</evidence>
<gene>
    <name evidence="1" type="ORF">NDM98_20525</name>
</gene>
<proteinExistence type="predicted"/>
<reference evidence="1" key="1">
    <citation type="submission" date="2022-06" db="EMBL/GenBank/DDBJ databases">
        <title>Alkalicoccobacillus porphyridii sp. nov., isolated from a marine red alga, Porphyridium purpureum and reclassification of Shouchella plakortidis and Shouchella gibsonii as Alkalicoccobacillus plakortidis comb. nov. and Alkalicoccobacillus gibsonii comb. nov.</title>
        <authorList>
            <person name="Kim K.H."/>
            <person name="Lee J.K."/>
            <person name="Han D.M."/>
            <person name="Baek J.H."/>
            <person name="Jeon C.O."/>
        </authorList>
    </citation>
    <scope>NUCLEOTIDE SEQUENCE</scope>
    <source>
        <strain evidence="1">DSM 19153</strain>
    </source>
</reference>
<dbReference type="RefSeq" id="WP_251611391.1">
    <property type="nucleotide sequence ID" value="NZ_JAMQJY010000004.1"/>
</dbReference>
<organism evidence="1 2">
    <name type="scientific">Alkalicoccobacillus plakortidis</name>
    <dbReference type="NCBI Taxonomy" id="444060"/>
    <lineage>
        <taxon>Bacteria</taxon>
        <taxon>Bacillati</taxon>
        <taxon>Bacillota</taxon>
        <taxon>Bacilli</taxon>
        <taxon>Bacillales</taxon>
        <taxon>Bacillaceae</taxon>
        <taxon>Alkalicoccobacillus</taxon>
    </lineage>
</organism>
<evidence type="ECO:0000313" key="1">
    <source>
        <dbReference type="EMBL" id="MCM2677593.1"/>
    </source>
</evidence>
<keyword evidence="2" id="KW-1185">Reference proteome</keyword>
<protein>
    <submittedName>
        <fullName evidence="1">Uncharacterized protein</fullName>
    </submittedName>
</protein>
<dbReference type="EMBL" id="JAMQJY010000004">
    <property type="protein sequence ID" value="MCM2677593.1"/>
    <property type="molecule type" value="Genomic_DNA"/>
</dbReference>
<accession>A0ABT0XQG9</accession>
<name>A0ABT0XQG9_9BACI</name>
<dbReference type="Proteomes" id="UP001203665">
    <property type="component" value="Unassembled WGS sequence"/>
</dbReference>
<comment type="caution">
    <text evidence="1">The sequence shown here is derived from an EMBL/GenBank/DDBJ whole genome shotgun (WGS) entry which is preliminary data.</text>
</comment>